<evidence type="ECO:0000256" key="6">
    <source>
        <dbReference type="SAM" id="MobiDB-lite"/>
    </source>
</evidence>
<dbReference type="GO" id="GO:0005875">
    <property type="term" value="C:microtubule associated complex"/>
    <property type="evidence" value="ECO:0007669"/>
    <property type="project" value="TreeGrafter"/>
</dbReference>
<dbReference type="GO" id="GO:0007018">
    <property type="term" value="P:microtubule-based movement"/>
    <property type="evidence" value="ECO:0007669"/>
    <property type="project" value="InterPro"/>
</dbReference>
<evidence type="ECO:0000256" key="3">
    <source>
        <dbReference type="ARBA" id="ARBA00022741"/>
    </source>
</evidence>
<evidence type="ECO:0000256" key="4">
    <source>
        <dbReference type="ARBA" id="ARBA00022840"/>
    </source>
</evidence>
<keyword evidence="3" id="KW-0547">Nucleotide-binding</keyword>
<evidence type="ECO:0000313" key="8">
    <source>
        <dbReference type="Proteomes" id="UP000245207"/>
    </source>
</evidence>
<dbReference type="InterPro" id="IPR027640">
    <property type="entry name" value="Kinesin-like_fam"/>
</dbReference>
<comment type="caution">
    <text evidence="7">The sequence shown here is derived from an EMBL/GenBank/DDBJ whole genome shotgun (WGS) entry which is preliminary data.</text>
</comment>
<gene>
    <name evidence="7" type="ORF">CTI12_AA331700</name>
</gene>
<dbReference type="AlphaFoldDB" id="A0A2U1MX40"/>
<dbReference type="PANTHER" id="PTHR47969:SF15">
    <property type="entry name" value="CHROMOSOME-ASSOCIATED KINESIN KIF4A-RELATED"/>
    <property type="match status" value="1"/>
</dbReference>
<dbReference type="STRING" id="35608.A0A2U1MX40"/>
<dbReference type="Proteomes" id="UP000245207">
    <property type="component" value="Unassembled WGS sequence"/>
</dbReference>
<feature type="compositionally biased region" description="Low complexity" evidence="6">
    <location>
        <begin position="249"/>
        <end position="267"/>
    </location>
</feature>
<keyword evidence="8" id="KW-1185">Reference proteome</keyword>
<proteinExistence type="predicted"/>
<evidence type="ECO:0000256" key="5">
    <source>
        <dbReference type="ARBA" id="ARBA00023054"/>
    </source>
</evidence>
<evidence type="ECO:0000256" key="1">
    <source>
        <dbReference type="ARBA" id="ARBA00004496"/>
    </source>
</evidence>
<dbReference type="EMBL" id="PKPP01004153">
    <property type="protein sequence ID" value="PWA65818.1"/>
    <property type="molecule type" value="Genomic_DNA"/>
</dbReference>
<keyword evidence="2" id="KW-0963">Cytoplasm</keyword>
<keyword evidence="5" id="KW-0175">Coiled coil</keyword>
<sequence length="423" mass="49456">MAEVLREKIAWLEATNQDLCRELRVYLRRGIAIDHCEMDTKEPDVLKRSVDSSDYQMSEGGDSGVIDEEAAKEWEHTLLKDSMDKELHELINSEMKLFVGFDTMTLKQHFGKKITELEDEKRSVQKVDLHIPRNLKKNSRNVMPSLSNYKERALDIVLFSAEKKAGGTLALVNHDRGRYFRFLLLRDFLRSLPLDTIEAPTEPEKKLKLSSVVMKIRVIDQATFGIGQSSRQEMSWKNVEPNSPFPYTSDSSIPNIPNNLSSPNSPDYNISTSDSIWTLIYRQANILDAHTEQLKELQPLRYEWYDRNLDMLFKRADDERRTMFDLRMKVGEIKDKTNQELGNLDSRIRYARREHGHTHDRVEDIKRTLWMARDIARTQGQEISALDTMLANQMNMCQKRFSNMEAAQLELEKEVKYLRHRRN</sequence>
<accession>A0A2U1MX40</accession>
<dbReference type="GO" id="GO:0003777">
    <property type="term" value="F:microtubule motor activity"/>
    <property type="evidence" value="ECO:0007669"/>
    <property type="project" value="InterPro"/>
</dbReference>
<dbReference type="PANTHER" id="PTHR47969">
    <property type="entry name" value="CHROMOSOME-ASSOCIATED KINESIN KIF4A-RELATED"/>
    <property type="match status" value="1"/>
</dbReference>
<feature type="region of interest" description="Disordered" evidence="6">
    <location>
        <begin position="247"/>
        <end position="267"/>
    </location>
</feature>
<dbReference type="OrthoDB" id="1736890at2759"/>
<dbReference type="GO" id="GO:0005524">
    <property type="term" value="F:ATP binding"/>
    <property type="evidence" value="ECO:0007669"/>
    <property type="project" value="UniProtKB-KW"/>
</dbReference>
<evidence type="ECO:0000256" key="2">
    <source>
        <dbReference type="ARBA" id="ARBA00022490"/>
    </source>
</evidence>
<evidence type="ECO:0000313" key="7">
    <source>
        <dbReference type="EMBL" id="PWA65818.1"/>
    </source>
</evidence>
<protein>
    <submittedName>
        <fullName evidence="7">Uncharacterized protein</fullName>
    </submittedName>
</protein>
<reference evidence="7 8" key="1">
    <citation type="journal article" date="2018" name="Mol. Plant">
        <title>The genome of Artemisia annua provides insight into the evolution of Asteraceae family and artemisinin biosynthesis.</title>
        <authorList>
            <person name="Shen Q."/>
            <person name="Zhang L."/>
            <person name="Liao Z."/>
            <person name="Wang S."/>
            <person name="Yan T."/>
            <person name="Shi P."/>
            <person name="Liu M."/>
            <person name="Fu X."/>
            <person name="Pan Q."/>
            <person name="Wang Y."/>
            <person name="Lv Z."/>
            <person name="Lu X."/>
            <person name="Zhang F."/>
            <person name="Jiang W."/>
            <person name="Ma Y."/>
            <person name="Chen M."/>
            <person name="Hao X."/>
            <person name="Li L."/>
            <person name="Tang Y."/>
            <person name="Lv G."/>
            <person name="Zhou Y."/>
            <person name="Sun X."/>
            <person name="Brodelius P.E."/>
            <person name="Rose J.K.C."/>
            <person name="Tang K."/>
        </authorList>
    </citation>
    <scope>NUCLEOTIDE SEQUENCE [LARGE SCALE GENOMIC DNA]</scope>
    <source>
        <strain evidence="8">cv. Huhao1</strain>
        <tissue evidence="7">Leaf</tissue>
    </source>
</reference>
<name>A0A2U1MX40_ARTAN</name>
<dbReference type="GO" id="GO:0007052">
    <property type="term" value="P:mitotic spindle organization"/>
    <property type="evidence" value="ECO:0007669"/>
    <property type="project" value="TreeGrafter"/>
</dbReference>
<dbReference type="GO" id="GO:0051231">
    <property type="term" value="P:spindle elongation"/>
    <property type="evidence" value="ECO:0007669"/>
    <property type="project" value="TreeGrafter"/>
</dbReference>
<comment type="subcellular location">
    <subcellularLocation>
        <location evidence="1">Cytoplasm</location>
    </subcellularLocation>
</comment>
<organism evidence="7 8">
    <name type="scientific">Artemisia annua</name>
    <name type="common">Sweet wormwood</name>
    <dbReference type="NCBI Taxonomy" id="35608"/>
    <lineage>
        <taxon>Eukaryota</taxon>
        <taxon>Viridiplantae</taxon>
        <taxon>Streptophyta</taxon>
        <taxon>Embryophyta</taxon>
        <taxon>Tracheophyta</taxon>
        <taxon>Spermatophyta</taxon>
        <taxon>Magnoliopsida</taxon>
        <taxon>eudicotyledons</taxon>
        <taxon>Gunneridae</taxon>
        <taxon>Pentapetalae</taxon>
        <taxon>asterids</taxon>
        <taxon>campanulids</taxon>
        <taxon>Asterales</taxon>
        <taxon>Asteraceae</taxon>
        <taxon>Asteroideae</taxon>
        <taxon>Anthemideae</taxon>
        <taxon>Artemisiinae</taxon>
        <taxon>Artemisia</taxon>
    </lineage>
</organism>
<dbReference type="GO" id="GO:0005737">
    <property type="term" value="C:cytoplasm"/>
    <property type="evidence" value="ECO:0007669"/>
    <property type="project" value="UniProtKB-SubCell"/>
</dbReference>
<keyword evidence="4" id="KW-0067">ATP-binding</keyword>